<name>A0A0G9H8P8_9GAMM</name>
<dbReference type="RefSeq" id="WP_046971433.1">
    <property type="nucleotide sequence ID" value="NZ_JPLA01000022.1"/>
</dbReference>
<dbReference type="EMBL" id="JPLA01000022">
    <property type="protein sequence ID" value="KLD64092.1"/>
    <property type="molecule type" value="Genomic_DNA"/>
</dbReference>
<evidence type="ECO:0000313" key="1">
    <source>
        <dbReference type="EMBL" id="KLD64092.1"/>
    </source>
</evidence>
<dbReference type="AlphaFoldDB" id="A0A0G9H8P8"/>
<dbReference type="STRING" id="1440762.Y882_08390"/>
<evidence type="ECO:0000313" key="2">
    <source>
        <dbReference type="Proteomes" id="UP000035481"/>
    </source>
</evidence>
<reference evidence="1 2" key="1">
    <citation type="journal article" date="2015" name="Antonie Van Leeuwenhoek">
        <title>A phylogenomic and molecular marker based taxonomic framework for the order Xanthomonadales: proposal to transfer the families Algiphilaceae and Solimonadaceae to the order Nevskiales ord. nov. and to create a new family within the order Xanthomonadales, the family Rhodanobacteraceae fam. nov., containing the genus Rhodanobacter and its closest relatives.</title>
        <authorList>
            <person name="Naushad S."/>
            <person name="Adeolu M."/>
            <person name="Wong S."/>
            <person name="Sohail M."/>
            <person name="Schellhorn H.E."/>
            <person name="Gupta R.S."/>
        </authorList>
    </citation>
    <scope>NUCLEOTIDE SEQUENCE [LARGE SCALE GENOMIC DNA]</scope>
    <source>
        <strain evidence="1 2">DSM 16301</strain>
    </source>
</reference>
<accession>A0A0G9H8P8</accession>
<dbReference type="PATRIC" id="fig|1440762.4.peg.1177"/>
<gene>
    <name evidence="1" type="ORF">Y882_08390</name>
</gene>
<organism evidence="1 2">
    <name type="scientific">Dyella japonica DSM 16301</name>
    <dbReference type="NCBI Taxonomy" id="1440762"/>
    <lineage>
        <taxon>Bacteria</taxon>
        <taxon>Pseudomonadati</taxon>
        <taxon>Pseudomonadota</taxon>
        <taxon>Gammaproteobacteria</taxon>
        <taxon>Lysobacterales</taxon>
        <taxon>Rhodanobacteraceae</taxon>
        <taxon>Dyella</taxon>
    </lineage>
</organism>
<protein>
    <submittedName>
        <fullName evidence="1">Uncharacterized protein</fullName>
    </submittedName>
</protein>
<comment type="caution">
    <text evidence="1">The sequence shown here is derived from an EMBL/GenBank/DDBJ whole genome shotgun (WGS) entry which is preliminary data.</text>
</comment>
<sequence length="218" mass="24494">MAHDILPESLLVDLIWEVSGIDWDDPHETDGGRAELARLADQLRAPINRVLTAIVESSWEKGVSPDVTDLFKHDVAAALEPIRLMNTLPVEVQRQLMLEFATVLNGPRPPTHPPGWLRGLVDAARRGSYWPRQIPVREASGGVVEEMRAQRRQKLSRSARKFFPRSSKRAVRYVADSRRSRIDRVMTAMAQGAVELAGSDITYRAYMKFLVDVEGGVE</sequence>
<proteinExistence type="predicted"/>
<dbReference type="Proteomes" id="UP000035481">
    <property type="component" value="Unassembled WGS sequence"/>
</dbReference>